<gene>
    <name evidence="2" type="ORF">CRD36_00845</name>
</gene>
<dbReference type="InterPro" id="IPR013230">
    <property type="entry name" value="Peptidase_M15A_C"/>
</dbReference>
<sequence length="149" mass="17142">MNRILSPHFTLRELIHSPLARRHGMDNRPGPREVARLARLATHILEPVRTRFERPFTPSSGYRCPALNALVKSSPASQHIRGEAVDFELPGIANRDLAGWIRDTLIFDQLILEFHNPDVPDSGWVHCSYRQGNNRQMSLIFDGRSYREF</sequence>
<comment type="caution">
    <text evidence="2">The sequence shown here is derived from an EMBL/GenBank/DDBJ whole genome shotgun (WGS) entry which is preliminary data.</text>
</comment>
<protein>
    <submittedName>
        <fullName evidence="2">Peptidase M15A</fullName>
    </submittedName>
</protein>
<dbReference type="InterPro" id="IPR009045">
    <property type="entry name" value="Zn_M74/Hedgehog-like"/>
</dbReference>
<evidence type="ECO:0000259" key="1">
    <source>
        <dbReference type="Pfam" id="PF08291"/>
    </source>
</evidence>
<dbReference type="RefSeq" id="WP_099470844.1">
    <property type="nucleotide sequence ID" value="NZ_JBLXCT010000016.1"/>
</dbReference>
<name>A0A2G4YVV8_9PROT</name>
<feature type="domain" description="Peptidase M15A C-terminal" evidence="1">
    <location>
        <begin position="7"/>
        <end position="116"/>
    </location>
</feature>
<reference evidence="2 3" key="1">
    <citation type="submission" date="2017-10" db="EMBL/GenBank/DDBJ databases">
        <title>Frigbacter circumglobatus gen. nov. sp. nov., isolated from sediment cultured in situ.</title>
        <authorList>
            <person name="Zhao Z."/>
        </authorList>
    </citation>
    <scope>NUCLEOTIDE SEQUENCE [LARGE SCALE GENOMIC DNA]</scope>
    <source>
        <strain evidence="2 3">ZYL</strain>
    </source>
</reference>
<dbReference type="InParanoid" id="A0A2G4YVV8"/>
<organism evidence="2 3">
    <name type="scientific">Paremcibacter congregatus</name>
    <dbReference type="NCBI Taxonomy" id="2043170"/>
    <lineage>
        <taxon>Bacteria</taxon>
        <taxon>Pseudomonadati</taxon>
        <taxon>Pseudomonadota</taxon>
        <taxon>Alphaproteobacteria</taxon>
        <taxon>Emcibacterales</taxon>
        <taxon>Emcibacteraceae</taxon>
        <taxon>Paremcibacter</taxon>
    </lineage>
</organism>
<dbReference type="Pfam" id="PF08291">
    <property type="entry name" value="Peptidase_M15_3"/>
    <property type="match status" value="1"/>
</dbReference>
<dbReference type="AlphaFoldDB" id="A0A2G4YVV8"/>
<dbReference type="OrthoDB" id="7171572at2"/>
<evidence type="ECO:0000313" key="3">
    <source>
        <dbReference type="Proteomes" id="UP000229730"/>
    </source>
</evidence>
<dbReference type="Gene3D" id="3.30.1380.10">
    <property type="match status" value="1"/>
</dbReference>
<evidence type="ECO:0000313" key="2">
    <source>
        <dbReference type="EMBL" id="PHZ86467.1"/>
    </source>
</evidence>
<dbReference type="Proteomes" id="UP000229730">
    <property type="component" value="Unassembled WGS sequence"/>
</dbReference>
<dbReference type="SUPFAM" id="SSF55166">
    <property type="entry name" value="Hedgehog/DD-peptidase"/>
    <property type="match status" value="1"/>
</dbReference>
<accession>A0A2G4YVV8</accession>
<proteinExistence type="predicted"/>
<keyword evidence="3" id="KW-1185">Reference proteome</keyword>
<dbReference type="EMBL" id="PDEM01000007">
    <property type="protein sequence ID" value="PHZ86467.1"/>
    <property type="molecule type" value="Genomic_DNA"/>
</dbReference>